<dbReference type="SMART" id="SM00222">
    <property type="entry name" value="Sec7"/>
    <property type="match status" value="1"/>
</dbReference>
<protein>
    <recommendedName>
        <fullName evidence="9">Pleckstrin and Sec7 domain containing 4</fullName>
    </recommendedName>
</protein>
<feature type="region of interest" description="Disordered" evidence="4">
    <location>
        <begin position="423"/>
        <end position="551"/>
    </location>
</feature>
<keyword evidence="8" id="KW-1185">Reference proteome</keyword>
<dbReference type="CDD" id="cd00171">
    <property type="entry name" value="Sec7"/>
    <property type="match status" value="1"/>
</dbReference>
<dbReference type="GO" id="GO:0005085">
    <property type="term" value="F:guanyl-nucleotide exchange factor activity"/>
    <property type="evidence" value="ECO:0007669"/>
    <property type="project" value="InterPro"/>
</dbReference>
<evidence type="ECO:0000313" key="7">
    <source>
        <dbReference type="Ensembl" id="ENSOABP00000009466.2"/>
    </source>
</evidence>
<sequence>MEEDSLCTSQTVATDSVLQQESSNCIDHQSINGEEEAAALSDQANLSPKEGCDASEEVEQWGQMIWPVCHVNCTSPRLSFATVQWDMPDPIAEQPLLMTDSSSANELDFEDVSTVTNEGSTSPSLHDSQEDVSAELFKAESREEEAGLDPQPLNSEPEWTGSDTEPCDAADVQELDTRGKEDELVESNNVPLRAESEEEEGRSVTSHPAETEELIDTALGTGSSDEYVDSFVDLKLEEEQKDSCVLLTGQEESGESEEKRTSANGDKIEEENEQRGEVEEGQSEANASCSEESVICLMNVEVPPEPLPTDDTGVSTEADKLVDLPPPELLEESLQFSAEEDQETLNQLHEDLTSRTEMCEDVEQNVEPEQPEAVDNDEGAALQVLENAERIENKQDVVEKMEDLNCLEQQDCVQTALQDTDASLQLEVQDTEPEQLEVTENPEQIPVEASHETEEDADHLEPPQHLEESPEMELTDQVIQPEDAEQPEESPQLEQAVCVEAEDPGKAGQQEEIAPSEDAKEPVNTTETQEELNQEEKQGETSDLTEDVRGTEDGDLETVVANGKQPTSLETAVPLMNGGEVDREKARILAEKLFKLDEIQRGDVVKHLDKDNDFSRTVGEEYLKFFDFNGQTLDHSLRSFLKVVVLIGETQERERVLQHFSCRFHQCNPDSFSSSGAVLALTCALMLLNTDLHGQHVGKSMSSSKFVSNLDGMNDGVNFSKDLLKSLYNSIKNEPLEWAVDEDELKKVVNEDPGDSPRLRSKDNPFLDVPHDKKAAVVKNGFLQRKLHADIDGKRTPWGKRSWKTFDGELKGMVLYLQKNDYRRDQHINEEVVSVHHSLAEPAANYTKKPHVFRLQTADWRVFLFQASSKAEMNSWISRINLISALHSAPPFPAAVGSQRKFRRPILPASQSAETLEHQLQSHAKMLESFKMDLTNQQQSTLDSKKAKARDMEEYRVKAEYLQHEICRYETYIRMLEGWKSVKKTGNGELNAADLNSFDKAVCADSLGEEDDEEGMLKKSHSSPSLELEVAPPTVVKVRRNISERRTYRKPIIPRWNKEV</sequence>
<dbReference type="GeneID" id="116312203"/>
<dbReference type="PROSITE" id="PS50190">
    <property type="entry name" value="SEC7"/>
    <property type="match status" value="1"/>
</dbReference>
<dbReference type="InterPro" id="IPR035999">
    <property type="entry name" value="Sec7_dom_sf"/>
</dbReference>
<evidence type="ECO:0000256" key="2">
    <source>
        <dbReference type="ARBA" id="ARBA00022475"/>
    </source>
</evidence>
<reference evidence="7" key="1">
    <citation type="submission" date="2025-08" db="UniProtKB">
        <authorList>
            <consortium name="Ensembl"/>
        </authorList>
    </citation>
    <scope>IDENTIFICATION</scope>
</reference>
<dbReference type="RefSeq" id="XP_039470794.1">
    <property type="nucleotide sequence ID" value="XM_039614860.1"/>
</dbReference>
<dbReference type="AlphaFoldDB" id="A0A668S7B3"/>
<dbReference type="SUPFAM" id="SSF48425">
    <property type="entry name" value="Sec7 domain"/>
    <property type="match status" value="1"/>
</dbReference>
<organism evidence="7 8">
    <name type="scientific">Oreochromis aureus</name>
    <name type="common">Israeli tilapia</name>
    <name type="synonym">Chromis aureus</name>
    <dbReference type="NCBI Taxonomy" id="47969"/>
    <lineage>
        <taxon>Eukaryota</taxon>
        <taxon>Metazoa</taxon>
        <taxon>Chordata</taxon>
        <taxon>Craniata</taxon>
        <taxon>Vertebrata</taxon>
        <taxon>Euteleostomi</taxon>
        <taxon>Actinopterygii</taxon>
        <taxon>Neopterygii</taxon>
        <taxon>Teleostei</taxon>
        <taxon>Neoteleostei</taxon>
        <taxon>Acanthomorphata</taxon>
        <taxon>Ovalentaria</taxon>
        <taxon>Cichlomorphae</taxon>
        <taxon>Cichliformes</taxon>
        <taxon>Cichlidae</taxon>
        <taxon>African cichlids</taxon>
        <taxon>Pseudocrenilabrinae</taxon>
        <taxon>Oreochromini</taxon>
        <taxon>Oreochromis</taxon>
    </lineage>
</organism>
<dbReference type="PANTHER" id="PTHR10663">
    <property type="entry name" value="GUANYL-NUCLEOTIDE EXCHANGE FACTOR"/>
    <property type="match status" value="1"/>
</dbReference>
<dbReference type="RefSeq" id="XP_031585424.1">
    <property type="nucleotide sequence ID" value="XM_031729564.2"/>
</dbReference>
<dbReference type="Pfam" id="PF15410">
    <property type="entry name" value="PH_9"/>
    <property type="match status" value="1"/>
</dbReference>
<dbReference type="InterPro" id="IPR001849">
    <property type="entry name" value="PH_domain"/>
</dbReference>
<feature type="domain" description="PH" evidence="5">
    <location>
        <begin position="776"/>
        <end position="885"/>
    </location>
</feature>
<feature type="region of interest" description="Disordered" evidence="4">
    <location>
        <begin position="112"/>
        <end position="225"/>
    </location>
</feature>
<feature type="compositionally biased region" description="Polar residues" evidence="4">
    <location>
        <begin position="113"/>
        <end position="126"/>
    </location>
</feature>
<dbReference type="Ensembl" id="ENSOABT00000009799.2">
    <property type="protein sequence ID" value="ENSOABP00000009466.2"/>
    <property type="gene ID" value="ENSOABG00000005021.2"/>
</dbReference>
<feature type="domain" description="SEC7" evidence="6">
    <location>
        <begin position="512"/>
        <end position="734"/>
    </location>
</feature>
<evidence type="ECO:0000259" key="6">
    <source>
        <dbReference type="PROSITE" id="PS50190"/>
    </source>
</evidence>
<reference evidence="7" key="2">
    <citation type="submission" date="2025-09" db="UniProtKB">
        <authorList>
            <consortium name="Ensembl"/>
        </authorList>
    </citation>
    <scope>IDENTIFICATION</scope>
</reference>
<dbReference type="SMART" id="SM00233">
    <property type="entry name" value="PH"/>
    <property type="match status" value="1"/>
</dbReference>
<dbReference type="InterPro" id="IPR000904">
    <property type="entry name" value="Sec7_dom"/>
</dbReference>
<dbReference type="RefSeq" id="XP_031585425.1">
    <property type="nucleotide sequence ID" value="XM_031729565.2"/>
</dbReference>
<evidence type="ECO:0000256" key="1">
    <source>
        <dbReference type="ARBA" id="ARBA00004632"/>
    </source>
</evidence>
<feature type="compositionally biased region" description="Basic and acidic residues" evidence="4">
    <location>
        <begin position="534"/>
        <end position="551"/>
    </location>
</feature>
<dbReference type="InterPro" id="IPR023394">
    <property type="entry name" value="Sec7_C_sf"/>
</dbReference>
<dbReference type="GO" id="GO:0005543">
    <property type="term" value="F:phospholipid binding"/>
    <property type="evidence" value="ECO:0007669"/>
    <property type="project" value="InterPro"/>
</dbReference>
<evidence type="ECO:0000256" key="3">
    <source>
        <dbReference type="ARBA" id="ARBA00023136"/>
    </source>
</evidence>
<feature type="region of interest" description="Disordered" evidence="4">
    <location>
        <begin position="302"/>
        <end position="324"/>
    </location>
</feature>
<keyword evidence="2" id="KW-1003">Cell membrane</keyword>
<dbReference type="Proteomes" id="UP000472276">
    <property type="component" value="Unassembled WGS sequence"/>
</dbReference>
<feature type="region of interest" description="Disordered" evidence="4">
    <location>
        <begin position="247"/>
        <end position="290"/>
    </location>
</feature>
<dbReference type="InterPro" id="IPR041681">
    <property type="entry name" value="PH_9"/>
</dbReference>
<dbReference type="PRINTS" id="PR00683">
    <property type="entry name" value="SPECTRINPH"/>
</dbReference>
<dbReference type="KEGG" id="oau:116312203"/>
<gene>
    <name evidence="7" type="primary">LOC116312203</name>
</gene>
<keyword evidence="3" id="KW-0472">Membrane</keyword>
<dbReference type="Gene3D" id="1.10.1000.11">
    <property type="entry name" value="Arf Nucleotide-binding Site Opener,domain 2"/>
    <property type="match status" value="1"/>
</dbReference>
<dbReference type="PANTHER" id="PTHR10663:SF338">
    <property type="entry name" value="PH AND SEC7 DOMAIN-CONTAINING PROTEIN 4"/>
    <property type="match status" value="1"/>
</dbReference>
<name>A0A668S7B3_OREAU</name>
<feature type="region of interest" description="Disordered" evidence="4">
    <location>
        <begin position="1009"/>
        <end position="1028"/>
    </location>
</feature>
<dbReference type="FunFam" id="2.30.29.30:FF:000054">
    <property type="entry name" value="PH and SEC7 domain-containing protein 3"/>
    <property type="match status" value="1"/>
</dbReference>
<evidence type="ECO:0008006" key="9">
    <source>
        <dbReference type="Google" id="ProtNLM"/>
    </source>
</evidence>
<dbReference type="InterPro" id="IPR001605">
    <property type="entry name" value="PH_dom-spectrin-type"/>
</dbReference>
<proteinExistence type="predicted"/>
<dbReference type="Pfam" id="PF01369">
    <property type="entry name" value="Sec7"/>
    <property type="match status" value="1"/>
</dbReference>
<dbReference type="GO" id="GO:0032587">
    <property type="term" value="C:ruffle membrane"/>
    <property type="evidence" value="ECO:0007669"/>
    <property type="project" value="UniProtKB-SubCell"/>
</dbReference>
<evidence type="ECO:0000313" key="8">
    <source>
        <dbReference type="Proteomes" id="UP000472276"/>
    </source>
</evidence>
<feature type="compositionally biased region" description="Acidic residues" evidence="4">
    <location>
        <begin position="165"/>
        <end position="174"/>
    </location>
</feature>
<evidence type="ECO:0000259" key="5">
    <source>
        <dbReference type="PROSITE" id="PS50003"/>
    </source>
</evidence>
<dbReference type="SUPFAM" id="SSF50729">
    <property type="entry name" value="PH domain-like"/>
    <property type="match status" value="1"/>
</dbReference>
<accession>A0A668S7B3</accession>
<dbReference type="CDD" id="cd13295">
    <property type="entry name" value="PH_EFA6"/>
    <property type="match status" value="1"/>
</dbReference>
<dbReference type="PROSITE" id="PS50003">
    <property type="entry name" value="PH_DOMAIN"/>
    <property type="match status" value="1"/>
</dbReference>
<dbReference type="InterPro" id="IPR011993">
    <property type="entry name" value="PH-like_dom_sf"/>
</dbReference>
<dbReference type="GO" id="GO:0032012">
    <property type="term" value="P:regulation of ARF protein signal transduction"/>
    <property type="evidence" value="ECO:0007669"/>
    <property type="project" value="InterPro"/>
</dbReference>
<comment type="subcellular location">
    <subcellularLocation>
        <location evidence="1">Cell projection</location>
        <location evidence="1">Ruffle membrane</location>
    </subcellularLocation>
</comment>
<dbReference type="Gene3D" id="2.30.29.30">
    <property type="entry name" value="Pleckstrin-homology domain (PH domain)/Phosphotyrosine-binding domain (PTB)"/>
    <property type="match status" value="1"/>
</dbReference>
<evidence type="ECO:0000256" key="4">
    <source>
        <dbReference type="SAM" id="MobiDB-lite"/>
    </source>
</evidence>
<feature type="compositionally biased region" description="Basic and acidic residues" evidence="4">
    <location>
        <begin position="459"/>
        <end position="468"/>
    </location>
</feature>